<dbReference type="EMBL" id="JANFNH010000004">
    <property type="protein sequence ID" value="MCQ4041932.1"/>
    <property type="molecule type" value="Genomic_DNA"/>
</dbReference>
<name>A0ABT1P994_9ACTN</name>
<keyword evidence="2" id="KW-1185">Reference proteome</keyword>
<accession>A0ABT1P994</accession>
<reference evidence="1 2" key="1">
    <citation type="submission" date="2022-06" db="EMBL/GenBank/DDBJ databases">
        <title>Draft genome sequence of type strain Streptomyces rubrisoli DSM 42083.</title>
        <authorList>
            <person name="Duangmal K."/>
            <person name="Klaysubun C."/>
        </authorList>
    </citation>
    <scope>NUCLEOTIDE SEQUENCE [LARGE SCALE GENOMIC DNA]</scope>
    <source>
        <strain evidence="1 2">DSM 42083</strain>
    </source>
</reference>
<protein>
    <submittedName>
        <fullName evidence="1">Uncharacterized protein</fullName>
    </submittedName>
</protein>
<proteinExistence type="predicted"/>
<comment type="caution">
    <text evidence="1">The sequence shown here is derived from an EMBL/GenBank/DDBJ whole genome shotgun (WGS) entry which is preliminary data.</text>
</comment>
<gene>
    <name evidence="1" type="ORF">NON19_07765</name>
</gene>
<dbReference type="RefSeq" id="WP_255925919.1">
    <property type="nucleotide sequence ID" value="NZ_JANFNH010000004.1"/>
</dbReference>
<dbReference type="Proteomes" id="UP001206206">
    <property type="component" value="Unassembled WGS sequence"/>
</dbReference>
<sequence>MLTPREIAFATPQDVGGPAHYRRICKAVDLPPLADGYGLLLAVDDDGAKVTLVTGDVQYVRAIASAGPETLAGLLLFGEAAEKFLRRDGWPDEWI</sequence>
<evidence type="ECO:0000313" key="2">
    <source>
        <dbReference type="Proteomes" id="UP001206206"/>
    </source>
</evidence>
<organism evidence="1 2">
    <name type="scientific">Streptantibioticus rubrisoli</name>
    <dbReference type="NCBI Taxonomy" id="1387313"/>
    <lineage>
        <taxon>Bacteria</taxon>
        <taxon>Bacillati</taxon>
        <taxon>Actinomycetota</taxon>
        <taxon>Actinomycetes</taxon>
        <taxon>Kitasatosporales</taxon>
        <taxon>Streptomycetaceae</taxon>
        <taxon>Streptantibioticus</taxon>
    </lineage>
</organism>
<evidence type="ECO:0000313" key="1">
    <source>
        <dbReference type="EMBL" id="MCQ4041932.1"/>
    </source>
</evidence>